<gene>
    <name evidence="1" type="ORF">METZ01_LOCUS383408</name>
</gene>
<reference evidence="1" key="1">
    <citation type="submission" date="2018-05" db="EMBL/GenBank/DDBJ databases">
        <authorList>
            <person name="Lanie J.A."/>
            <person name="Ng W.-L."/>
            <person name="Kazmierczak K.M."/>
            <person name="Andrzejewski T.M."/>
            <person name="Davidsen T.M."/>
            <person name="Wayne K.J."/>
            <person name="Tettelin H."/>
            <person name="Glass J.I."/>
            <person name="Rusch D."/>
            <person name="Podicherti R."/>
            <person name="Tsui H.-C.T."/>
            <person name="Winkler M.E."/>
        </authorList>
    </citation>
    <scope>NUCLEOTIDE SEQUENCE</scope>
</reference>
<evidence type="ECO:0000313" key="1">
    <source>
        <dbReference type="EMBL" id="SVD30554.1"/>
    </source>
</evidence>
<sequence length="33" mass="4031">MFYFVLEHKLKDVVKNSQRSHVNTCWNVAIFFE</sequence>
<dbReference type="AlphaFoldDB" id="A0A382U8D1"/>
<organism evidence="1">
    <name type="scientific">marine metagenome</name>
    <dbReference type="NCBI Taxonomy" id="408172"/>
    <lineage>
        <taxon>unclassified sequences</taxon>
        <taxon>metagenomes</taxon>
        <taxon>ecological metagenomes</taxon>
    </lineage>
</organism>
<dbReference type="EMBL" id="UINC01142300">
    <property type="protein sequence ID" value="SVD30554.1"/>
    <property type="molecule type" value="Genomic_DNA"/>
</dbReference>
<name>A0A382U8D1_9ZZZZ</name>
<protein>
    <submittedName>
        <fullName evidence="1">Uncharacterized protein</fullName>
    </submittedName>
</protein>
<accession>A0A382U8D1</accession>
<proteinExistence type="predicted"/>